<name>A0A8T0G278_ARGBR</name>
<reference evidence="1" key="1">
    <citation type="journal article" date="2020" name="bioRxiv">
        <title>Chromosome-level reference genome of the European wasp spider Argiope bruennichi: a resource for studies on range expansion and evolutionary adaptation.</title>
        <authorList>
            <person name="Sheffer M.M."/>
            <person name="Hoppe A."/>
            <person name="Krehenwinkel H."/>
            <person name="Uhl G."/>
            <person name="Kuss A.W."/>
            <person name="Jensen L."/>
            <person name="Jensen C."/>
            <person name="Gillespie R.G."/>
            <person name="Hoff K.J."/>
            <person name="Prost S."/>
        </authorList>
    </citation>
    <scope>NUCLEOTIDE SEQUENCE</scope>
</reference>
<reference evidence="1" key="2">
    <citation type="submission" date="2020-06" db="EMBL/GenBank/DDBJ databases">
        <authorList>
            <person name="Sheffer M."/>
        </authorList>
    </citation>
    <scope>NUCLEOTIDE SEQUENCE</scope>
</reference>
<gene>
    <name evidence="1" type="ORF">HNY73_000545</name>
</gene>
<dbReference type="AlphaFoldDB" id="A0A8T0G278"/>
<evidence type="ECO:0000313" key="2">
    <source>
        <dbReference type="Proteomes" id="UP000807504"/>
    </source>
</evidence>
<sequence length="666" mass="76276">MKHIVIVGSGPVGSFMAVLCRQLNFPVTVYEKRKEFTRNINLKMDSNLFKETQHVISRLGIKSDFFENFYDHLQAQKNRILIKELEERFTTEAKSLGANYILKEVKSFSELIREHRTSDPLILDCTGRNSSLRKIMFGNDENNVVTTPLQNAMYINFRAIIKNATSLYQVMKNVRGVKLTEVVVSKNKDSDGFTNVTIPVFITSGLASYFDRDHPDINRNPLNPFNSLEPVSDSIFYPISSIIGNLLVDECCVDLNSVKMKKIIISCGYAKQRSQSNFICLGDAAAHLAFFRSLNLGLKHALELFIHLSKFTKDYFQVITHDEIIGQFQANNPALNPVEVYPSAARNVYFVVTKVIWYGCFLFCTTNQETYRLTDVTGKTKKEIYALLANYNEKLIKWDESLKEFEAKREEDIKNEISSNKLKNITFDFTSLFIGINGKSIFKISEVLRAVSGKQSLYRNDFDFLLRCFKARREVLRYNAGKEIDDNIIVSIVYNFLNQLDNNVSPVLNEIQKFCDNKKFSNEEKLKLIVFFINNKLAESKMKLNLELVEKTISLWPKLVGLRFDGSEVRLNIVLTLIKNEIRGCTRLFADSNTTENVDSEALEVTSGLGLCKHDRAASEDNLLQDWCVIGRSQDALRKNGRYRSHPNLIVKGEEDELISLCDSEW</sequence>
<organism evidence="1 2">
    <name type="scientific">Argiope bruennichi</name>
    <name type="common">Wasp spider</name>
    <name type="synonym">Aranea bruennichi</name>
    <dbReference type="NCBI Taxonomy" id="94029"/>
    <lineage>
        <taxon>Eukaryota</taxon>
        <taxon>Metazoa</taxon>
        <taxon>Ecdysozoa</taxon>
        <taxon>Arthropoda</taxon>
        <taxon>Chelicerata</taxon>
        <taxon>Arachnida</taxon>
        <taxon>Araneae</taxon>
        <taxon>Araneomorphae</taxon>
        <taxon>Entelegynae</taxon>
        <taxon>Araneoidea</taxon>
        <taxon>Araneidae</taxon>
        <taxon>Argiope</taxon>
    </lineage>
</organism>
<dbReference type="SUPFAM" id="SSF51905">
    <property type="entry name" value="FAD/NAD(P)-binding domain"/>
    <property type="match status" value="1"/>
</dbReference>
<protein>
    <recommendedName>
        <fullName evidence="3">FAD-binding domain-containing protein</fullName>
    </recommendedName>
</protein>
<dbReference type="Gene3D" id="3.50.50.60">
    <property type="entry name" value="FAD/NAD(P)-binding domain"/>
    <property type="match status" value="1"/>
</dbReference>
<dbReference type="EMBL" id="JABXBU010000001">
    <property type="protein sequence ID" value="KAF8796130.1"/>
    <property type="molecule type" value="Genomic_DNA"/>
</dbReference>
<proteinExistence type="predicted"/>
<dbReference type="Proteomes" id="UP000807504">
    <property type="component" value="Unassembled WGS sequence"/>
</dbReference>
<comment type="caution">
    <text evidence="1">The sequence shown here is derived from an EMBL/GenBank/DDBJ whole genome shotgun (WGS) entry which is preliminary data.</text>
</comment>
<dbReference type="InterPro" id="IPR036188">
    <property type="entry name" value="FAD/NAD-bd_sf"/>
</dbReference>
<accession>A0A8T0G278</accession>
<evidence type="ECO:0000313" key="1">
    <source>
        <dbReference type="EMBL" id="KAF8796130.1"/>
    </source>
</evidence>
<evidence type="ECO:0008006" key="3">
    <source>
        <dbReference type="Google" id="ProtNLM"/>
    </source>
</evidence>
<keyword evidence="2" id="KW-1185">Reference proteome</keyword>